<name>A0A0R3U3H2_MESCO</name>
<dbReference type="WBParaSite" id="MCOS_0000111301-mRNA-1">
    <property type="protein sequence ID" value="MCOS_0000111301-mRNA-1"/>
    <property type="gene ID" value="MCOS_0000111301"/>
</dbReference>
<sequence>MDESFDKFLRSFDSLQNHTNEVLDEDLGITDKFEEELEKPDVHTDEITDQECETLQKLLEDAKLALQKTEEMPKWGADVAAPTREAAETLKFHFRVLCASPVTEIAQSVASQTAKLLVPVNRLARNEYCESKAAQYSTGTLYQPLRSWLSARNSKAGREIIRCENQHNVSVLEQAMMMMMMMMMMMDVK</sequence>
<dbReference type="AlphaFoldDB" id="A0A0R3U3H2"/>
<evidence type="ECO:0000313" key="2">
    <source>
        <dbReference type="Proteomes" id="UP000267029"/>
    </source>
</evidence>
<accession>A0A0R3U3H2</accession>
<proteinExistence type="predicted"/>
<dbReference type="EMBL" id="UXSR01000123">
    <property type="protein sequence ID" value="VDD75111.1"/>
    <property type="molecule type" value="Genomic_DNA"/>
</dbReference>
<organism evidence="3">
    <name type="scientific">Mesocestoides corti</name>
    <name type="common">Flatworm</name>
    <dbReference type="NCBI Taxonomy" id="53468"/>
    <lineage>
        <taxon>Eukaryota</taxon>
        <taxon>Metazoa</taxon>
        <taxon>Spiralia</taxon>
        <taxon>Lophotrochozoa</taxon>
        <taxon>Platyhelminthes</taxon>
        <taxon>Cestoda</taxon>
        <taxon>Eucestoda</taxon>
        <taxon>Cyclophyllidea</taxon>
        <taxon>Mesocestoididae</taxon>
        <taxon>Mesocestoides</taxon>
    </lineage>
</organism>
<keyword evidence="2" id="KW-1185">Reference proteome</keyword>
<protein>
    <submittedName>
        <fullName evidence="3">SKA2 domain-containing protein</fullName>
    </submittedName>
</protein>
<dbReference type="Proteomes" id="UP000267029">
    <property type="component" value="Unassembled WGS sequence"/>
</dbReference>
<gene>
    <name evidence="1" type="ORF">MCOS_LOCUS1114</name>
</gene>
<evidence type="ECO:0000313" key="1">
    <source>
        <dbReference type="EMBL" id="VDD75111.1"/>
    </source>
</evidence>
<evidence type="ECO:0000313" key="3">
    <source>
        <dbReference type="WBParaSite" id="MCOS_0000111301-mRNA-1"/>
    </source>
</evidence>
<reference evidence="1 2" key="2">
    <citation type="submission" date="2018-10" db="EMBL/GenBank/DDBJ databases">
        <authorList>
            <consortium name="Pathogen Informatics"/>
        </authorList>
    </citation>
    <scope>NUCLEOTIDE SEQUENCE [LARGE SCALE GENOMIC DNA]</scope>
</reference>
<reference evidence="3" key="1">
    <citation type="submission" date="2017-02" db="UniProtKB">
        <authorList>
            <consortium name="WormBaseParasite"/>
        </authorList>
    </citation>
    <scope>IDENTIFICATION</scope>
</reference>